<feature type="transmembrane region" description="Helical" evidence="1">
    <location>
        <begin position="268"/>
        <end position="289"/>
    </location>
</feature>
<feature type="transmembrane region" description="Helical" evidence="1">
    <location>
        <begin position="480"/>
        <end position="498"/>
    </location>
</feature>
<name>A0A9D2S3B7_9FIRM</name>
<organism evidence="3 4">
    <name type="scientific">Candidatus Gemmiger avicola</name>
    <dbReference type="NCBI Taxonomy" id="2838605"/>
    <lineage>
        <taxon>Bacteria</taxon>
        <taxon>Bacillati</taxon>
        <taxon>Bacillota</taxon>
        <taxon>Clostridia</taxon>
        <taxon>Eubacteriales</taxon>
        <taxon>Gemmiger</taxon>
    </lineage>
</organism>
<feature type="transmembrane region" description="Helical" evidence="1">
    <location>
        <begin position="380"/>
        <end position="401"/>
    </location>
</feature>
<keyword evidence="1" id="KW-0812">Transmembrane</keyword>
<feature type="transmembrane region" description="Helical" evidence="1">
    <location>
        <begin position="225"/>
        <end position="245"/>
    </location>
</feature>
<feature type="chain" id="PRO_5038669855" description="Glycosyltransferase RgtA/B/C/D-like domain-containing protein" evidence="2">
    <location>
        <begin position="23"/>
        <end position="670"/>
    </location>
</feature>
<dbReference type="AlphaFoldDB" id="A0A9D2S3B7"/>
<evidence type="ECO:0008006" key="5">
    <source>
        <dbReference type="Google" id="ProtNLM"/>
    </source>
</evidence>
<comment type="caution">
    <text evidence="3">The sequence shown here is derived from an EMBL/GenBank/DDBJ whole genome shotgun (WGS) entry which is preliminary data.</text>
</comment>
<feature type="transmembrane region" description="Helical" evidence="1">
    <location>
        <begin position="46"/>
        <end position="73"/>
    </location>
</feature>
<feature type="transmembrane region" description="Helical" evidence="1">
    <location>
        <begin position="85"/>
        <end position="105"/>
    </location>
</feature>
<evidence type="ECO:0000313" key="3">
    <source>
        <dbReference type="EMBL" id="HJB41736.1"/>
    </source>
</evidence>
<evidence type="ECO:0000313" key="4">
    <source>
        <dbReference type="Proteomes" id="UP000886803"/>
    </source>
</evidence>
<keyword evidence="1" id="KW-0472">Membrane</keyword>
<keyword evidence="1" id="KW-1133">Transmembrane helix</keyword>
<proteinExistence type="predicted"/>
<feature type="transmembrane region" description="Helical" evidence="1">
    <location>
        <begin position="413"/>
        <end position="434"/>
    </location>
</feature>
<feature type="transmembrane region" description="Helical" evidence="1">
    <location>
        <begin position="193"/>
        <end position="213"/>
    </location>
</feature>
<feature type="transmembrane region" description="Helical" evidence="1">
    <location>
        <begin position="454"/>
        <end position="473"/>
    </location>
</feature>
<dbReference type="EMBL" id="DWYG01000066">
    <property type="protein sequence ID" value="HJB41736.1"/>
    <property type="molecule type" value="Genomic_DNA"/>
</dbReference>
<reference evidence="3" key="1">
    <citation type="journal article" date="2021" name="PeerJ">
        <title>Extensive microbial diversity within the chicken gut microbiome revealed by metagenomics and culture.</title>
        <authorList>
            <person name="Gilroy R."/>
            <person name="Ravi A."/>
            <person name="Getino M."/>
            <person name="Pursley I."/>
            <person name="Horton D.L."/>
            <person name="Alikhan N.F."/>
            <person name="Baker D."/>
            <person name="Gharbi K."/>
            <person name="Hall N."/>
            <person name="Watson M."/>
            <person name="Adriaenssens E.M."/>
            <person name="Foster-Nyarko E."/>
            <person name="Jarju S."/>
            <person name="Secka A."/>
            <person name="Antonio M."/>
            <person name="Oren A."/>
            <person name="Chaudhuri R.R."/>
            <person name="La Ragione R."/>
            <person name="Hildebrand F."/>
            <person name="Pallen M.J."/>
        </authorList>
    </citation>
    <scope>NUCLEOTIDE SEQUENCE</scope>
    <source>
        <strain evidence="3">ChiBcec8-13705</strain>
    </source>
</reference>
<reference evidence="3" key="2">
    <citation type="submission" date="2021-04" db="EMBL/GenBank/DDBJ databases">
        <authorList>
            <person name="Gilroy R."/>
        </authorList>
    </citation>
    <scope>NUCLEOTIDE SEQUENCE</scope>
    <source>
        <strain evidence="3">ChiBcec8-13705</strain>
    </source>
</reference>
<feature type="signal peptide" evidence="2">
    <location>
        <begin position="1"/>
        <end position="22"/>
    </location>
</feature>
<dbReference type="Proteomes" id="UP000886803">
    <property type="component" value="Unassembled WGS sequence"/>
</dbReference>
<evidence type="ECO:0000256" key="2">
    <source>
        <dbReference type="SAM" id="SignalP"/>
    </source>
</evidence>
<feature type="transmembrane region" description="Helical" evidence="1">
    <location>
        <begin position="301"/>
        <end position="318"/>
    </location>
</feature>
<keyword evidence="2" id="KW-0732">Signal</keyword>
<gene>
    <name evidence="3" type="ORF">H9945_04485</name>
</gene>
<protein>
    <recommendedName>
        <fullName evidence="5">Glycosyltransferase RgtA/B/C/D-like domain-containing protein</fullName>
    </recommendedName>
</protein>
<sequence length="670" mass="72910">MQLFPTLIGLVLLLFFSGCCLAAAACTHYNAALLPLPMLCGSVVVLYIAGLLNVLHIGLFLVAGGLLATGVYCGVRAGLRAMREAAGSAGFLLFLCGSACIWILFAVRQPLFTQWDEFTAWGLAPKMVAIRSSLYVADPVNLTASFTYPGTSLLSYLFQCTPGTFSEWQCMAALDILALAAFAPAAALPRARWPHSILLFAAGFLLPFFFNTAPVGTASTVYQNAMADLPLAVLFGGALCLYFAAGERRGGFYAVGLPLALLAMTKDIGFAYGLMAAFIIGIDQVFAVAQAASPRHIAYRIGRSLVLALPVLAVFLSWNRYTAAMSPDAGASTVGSGQMGYADVLLGGIRQLLGIGREARFASIMQSMGEALFTRRVCLLGPPVVVLALVAGITLAAFLSAPKGKARRRVRASFAAFLFCFAALYLFHLILYYYNFSEEEGNALKDYERYLLPYLLGWMLTSLALLGQSAAAARGLRRRFGAAMVGLSFAGVLVAFLWRGIPTAGFWTRADSLYTVRTDVKTRAEAMNEVLDWNDRVLVISQGDDATRWYYYKYELTARVVNGYGGVWWGDGDYTSRWDSDFMNLVESLNWTLYEYPAVCTDASLIAYMEEKNCDYLVLDRADDYLEREFSDVFEGGIQADQPATLYQFMGRDAAYPFVPVVTAESGVSG</sequence>
<evidence type="ECO:0000256" key="1">
    <source>
        <dbReference type="SAM" id="Phobius"/>
    </source>
</evidence>
<accession>A0A9D2S3B7</accession>